<dbReference type="STRING" id="69222.BG55_04105"/>
<evidence type="ECO:0000313" key="6">
    <source>
        <dbReference type="EMBL" id="EXU76609.1"/>
    </source>
</evidence>
<evidence type="ECO:0000313" key="7">
    <source>
        <dbReference type="Proteomes" id="UP000019918"/>
    </source>
</evidence>
<dbReference type="GO" id="GO:0006002">
    <property type="term" value="P:fructose 6-phosphate metabolic process"/>
    <property type="evidence" value="ECO:0007669"/>
    <property type="project" value="TreeGrafter"/>
</dbReference>
<dbReference type="SUPFAM" id="SSF53697">
    <property type="entry name" value="SIS domain"/>
    <property type="match status" value="1"/>
</dbReference>
<evidence type="ECO:0000256" key="3">
    <source>
        <dbReference type="ARBA" id="ARBA00016090"/>
    </source>
</evidence>
<protein>
    <recommendedName>
        <fullName evidence="3">Glutamine--fructose-6-phosphate aminotransferase [isomerizing]</fullName>
        <ecNumber evidence="2">2.6.1.16</ecNumber>
    </recommendedName>
</protein>
<feature type="domain" description="SIS" evidence="5">
    <location>
        <begin position="195"/>
        <end position="330"/>
    </location>
</feature>
<dbReference type="EMBL" id="JFHN01000025">
    <property type="protein sequence ID" value="EXU76609.1"/>
    <property type="molecule type" value="Genomic_DNA"/>
</dbReference>
<keyword evidence="4" id="KW-0315">Glutamine amidotransferase</keyword>
<dbReference type="InterPro" id="IPR046348">
    <property type="entry name" value="SIS_dom_sf"/>
</dbReference>
<name>A0A014MEW2_9GAMM</name>
<dbReference type="EC" id="2.6.1.16" evidence="2"/>
<dbReference type="PANTHER" id="PTHR10937:SF0">
    <property type="entry name" value="GLUTAMINE--FRUCTOSE-6-PHOSPHATE TRANSAMINASE (ISOMERIZING)"/>
    <property type="match status" value="1"/>
</dbReference>
<dbReference type="PROSITE" id="PS51464">
    <property type="entry name" value="SIS"/>
    <property type="match status" value="2"/>
</dbReference>
<keyword evidence="7" id="KW-1185">Reference proteome</keyword>
<proteinExistence type="predicted"/>
<sequence length="341" mass="36543">MTVINFSAYEQELDQQVSSLTDQLNHTLPAALKTLNLDQFDRIVLAGMGSSDYALIPVERELIALGLPVWRIDAGPLLDMPQLVTPQTLLWLTSQSGMSGEIVAVLEKIPAPKTLIGVTNNAESLLAKRADILVELKSGEESTVSAKSYLNTLIASYRTFWALTGRDETPFLRNINASLPELAEIIKKRAPVQAITDRFFTHAKPRVALIGMGADAATALTGALITKEASKVSAEGFIGGEFRHGPMETSGKGMLALLFGDGSGTTLKTLASDLADNGTEVVTIGPVAYSGSQHLPTPGESTLIRLLSTMLWVQHLTVTLARGNGMVPGEFLYGQKVTVKI</sequence>
<evidence type="ECO:0000256" key="4">
    <source>
        <dbReference type="ARBA" id="ARBA00022962"/>
    </source>
</evidence>
<reference evidence="6 7" key="1">
    <citation type="submission" date="2014-02" db="EMBL/GenBank/DDBJ databases">
        <title>Draft genome of Erwinia mallotivora strain BT-MARDI, a papaya dieback pathogen.</title>
        <authorList>
            <person name="Redzuan R."/>
            <person name="Abu Bakar N."/>
            <person name="Badrun R."/>
            <person name="Mohd Raih M.F."/>
            <person name="Rozano L."/>
            <person name="Mat Amin N."/>
        </authorList>
    </citation>
    <scope>NUCLEOTIDE SEQUENCE [LARGE SCALE GENOMIC DNA]</scope>
    <source>
        <strain evidence="6 7">BT-MARDI</strain>
    </source>
</reference>
<dbReference type="GO" id="GO:0097367">
    <property type="term" value="F:carbohydrate derivative binding"/>
    <property type="evidence" value="ECO:0007669"/>
    <property type="project" value="InterPro"/>
</dbReference>
<comment type="caution">
    <text evidence="6">The sequence shown here is derived from an EMBL/GenBank/DDBJ whole genome shotgun (WGS) entry which is preliminary data.</text>
</comment>
<dbReference type="PATRIC" id="fig|69222.5.peg.851"/>
<dbReference type="Proteomes" id="UP000019918">
    <property type="component" value="Unassembled WGS sequence"/>
</dbReference>
<dbReference type="InterPro" id="IPR001347">
    <property type="entry name" value="SIS_dom"/>
</dbReference>
<dbReference type="GO" id="GO:0006047">
    <property type="term" value="P:UDP-N-acetylglucosamine metabolic process"/>
    <property type="evidence" value="ECO:0007669"/>
    <property type="project" value="TreeGrafter"/>
</dbReference>
<keyword evidence="6" id="KW-0032">Aminotransferase</keyword>
<dbReference type="GO" id="GO:0006487">
    <property type="term" value="P:protein N-linked glycosylation"/>
    <property type="evidence" value="ECO:0007669"/>
    <property type="project" value="TreeGrafter"/>
</dbReference>
<dbReference type="PANTHER" id="PTHR10937">
    <property type="entry name" value="GLUCOSAMINE--FRUCTOSE-6-PHOSPHATE AMINOTRANSFERASE, ISOMERIZING"/>
    <property type="match status" value="1"/>
</dbReference>
<dbReference type="Pfam" id="PF01380">
    <property type="entry name" value="SIS"/>
    <property type="match status" value="1"/>
</dbReference>
<dbReference type="Gene3D" id="3.40.50.10490">
    <property type="entry name" value="Glucose-6-phosphate isomerase like protein, domain 1"/>
    <property type="match status" value="2"/>
</dbReference>
<dbReference type="RefSeq" id="WP_034934517.1">
    <property type="nucleotide sequence ID" value="NZ_JFHN01000025.1"/>
</dbReference>
<comment type="catalytic activity">
    <reaction evidence="1">
        <text>D-fructose 6-phosphate + L-glutamine = D-glucosamine 6-phosphate + L-glutamate</text>
        <dbReference type="Rhea" id="RHEA:13237"/>
        <dbReference type="ChEBI" id="CHEBI:29985"/>
        <dbReference type="ChEBI" id="CHEBI:58359"/>
        <dbReference type="ChEBI" id="CHEBI:58725"/>
        <dbReference type="ChEBI" id="CHEBI:61527"/>
        <dbReference type="EC" id="2.6.1.16"/>
    </reaction>
</comment>
<dbReference type="GO" id="GO:0004360">
    <property type="term" value="F:glutamine-fructose-6-phosphate transaminase (isomerizing) activity"/>
    <property type="evidence" value="ECO:0007669"/>
    <property type="project" value="UniProtKB-EC"/>
</dbReference>
<accession>A0A014MEW2</accession>
<keyword evidence="6" id="KW-0808">Transferase</keyword>
<gene>
    <name evidence="6" type="ORF">BG55_04105</name>
</gene>
<evidence type="ECO:0000256" key="2">
    <source>
        <dbReference type="ARBA" id="ARBA00012916"/>
    </source>
</evidence>
<evidence type="ECO:0000256" key="1">
    <source>
        <dbReference type="ARBA" id="ARBA00001031"/>
    </source>
</evidence>
<evidence type="ECO:0000259" key="5">
    <source>
        <dbReference type="PROSITE" id="PS51464"/>
    </source>
</evidence>
<organism evidence="6 7">
    <name type="scientific">Erwinia mallotivora</name>
    <dbReference type="NCBI Taxonomy" id="69222"/>
    <lineage>
        <taxon>Bacteria</taxon>
        <taxon>Pseudomonadati</taxon>
        <taxon>Pseudomonadota</taxon>
        <taxon>Gammaproteobacteria</taxon>
        <taxon>Enterobacterales</taxon>
        <taxon>Erwiniaceae</taxon>
        <taxon>Erwinia</taxon>
    </lineage>
</organism>
<dbReference type="AlphaFoldDB" id="A0A014MEW2"/>
<dbReference type="GO" id="GO:0005829">
    <property type="term" value="C:cytosol"/>
    <property type="evidence" value="ECO:0007669"/>
    <property type="project" value="TreeGrafter"/>
</dbReference>
<feature type="domain" description="SIS" evidence="5">
    <location>
        <begin position="31"/>
        <end position="169"/>
    </location>
</feature>
<dbReference type="OrthoDB" id="9761808at2"/>